<dbReference type="InterPro" id="IPR052913">
    <property type="entry name" value="Glycopeptide_resist_protein"/>
</dbReference>
<evidence type="ECO:0000313" key="6">
    <source>
        <dbReference type="Proteomes" id="UP000639396"/>
    </source>
</evidence>
<dbReference type="InterPro" id="IPR011098">
    <property type="entry name" value="G5_dom"/>
</dbReference>
<evidence type="ECO:0000313" key="5">
    <source>
        <dbReference type="EMBL" id="MBD2863660.1"/>
    </source>
</evidence>
<dbReference type="SMART" id="SM01208">
    <property type="entry name" value="G5"/>
    <property type="match status" value="1"/>
</dbReference>
<feature type="domain" description="G5" evidence="4">
    <location>
        <begin position="380"/>
        <end position="459"/>
    </location>
</feature>
<dbReference type="Pfam" id="PF04294">
    <property type="entry name" value="VanW"/>
    <property type="match status" value="1"/>
</dbReference>
<keyword evidence="3" id="KW-0472">Membrane</keyword>
<dbReference type="Proteomes" id="UP000639396">
    <property type="component" value="Unassembled WGS sequence"/>
</dbReference>
<dbReference type="Pfam" id="PF07501">
    <property type="entry name" value="G5"/>
    <property type="match status" value="1"/>
</dbReference>
<keyword evidence="1" id="KW-0732">Signal</keyword>
<dbReference type="PROSITE" id="PS51109">
    <property type="entry name" value="G5"/>
    <property type="match status" value="1"/>
</dbReference>
<dbReference type="Gene3D" id="2.20.230.10">
    <property type="entry name" value="Resuscitation-promoting factor rpfb"/>
    <property type="match status" value="1"/>
</dbReference>
<dbReference type="RefSeq" id="WP_190929286.1">
    <property type="nucleotide sequence ID" value="NZ_JACXJA010000021.1"/>
</dbReference>
<dbReference type="InterPro" id="IPR007391">
    <property type="entry name" value="Vancomycin_resist_VanW"/>
</dbReference>
<dbReference type="PANTHER" id="PTHR35788">
    <property type="entry name" value="EXPORTED PROTEIN-RELATED"/>
    <property type="match status" value="1"/>
</dbReference>
<feature type="region of interest" description="Disordered" evidence="2">
    <location>
        <begin position="433"/>
        <end position="489"/>
    </location>
</feature>
<proteinExistence type="predicted"/>
<accession>A0A927H0G7</accession>
<protein>
    <submittedName>
        <fullName evidence="5">VanW family protein</fullName>
    </submittedName>
</protein>
<dbReference type="AlphaFoldDB" id="A0A927H0G7"/>
<evidence type="ECO:0000256" key="1">
    <source>
        <dbReference type="ARBA" id="ARBA00022729"/>
    </source>
</evidence>
<keyword evidence="3" id="KW-0812">Transmembrane</keyword>
<organism evidence="5 6">
    <name type="scientific">Paenibacillus oceani</name>
    <dbReference type="NCBI Taxonomy" id="2772510"/>
    <lineage>
        <taxon>Bacteria</taxon>
        <taxon>Bacillati</taxon>
        <taxon>Bacillota</taxon>
        <taxon>Bacilli</taxon>
        <taxon>Bacillales</taxon>
        <taxon>Paenibacillaceae</taxon>
        <taxon>Paenibacillus</taxon>
    </lineage>
</organism>
<dbReference type="PROSITE" id="PS51257">
    <property type="entry name" value="PROKAR_LIPOPROTEIN"/>
    <property type="match status" value="1"/>
</dbReference>
<evidence type="ECO:0000259" key="4">
    <source>
        <dbReference type="PROSITE" id="PS51109"/>
    </source>
</evidence>
<evidence type="ECO:0000256" key="3">
    <source>
        <dbReference type="SAM" id="Phobius"/>
    </source>
</evidence>
<feature type="compositionally biased region" description="Basic and acidic residues" evidence="2">
    <location>
        <begin position="433"/>
        <end position="443"/>
    </location>
</feature>
<keyword evidence="6" id="KW-1185">Reference proteome</keyword>
<dbReference type="PANTHER" id="PTHR35788:SF1">
    <property type="entry name" value="EXPORTED PROTEIN"/>
    <property type="match status" value="1"/>
</dbReference>
<reference evidence="5" key="1">
    <citation type="submission" date="2020-09" db="EMBL/GenBank/DDBJ databases">
        <title>A novel bacterium of genus Paenibacillus, isolated from South China Sea.</title>
        <authorList>
            <person name="Huang H."/>
            <person name="Mo K."/>
            <person name="Hu Y."/>
        </authorList>
    </citation>
    <scope>NUCLEOTIDE SEQUENCE</scope>
    <source>
        <strain evidence="5">IB182363</strain>
    </source>
</reference>
<name>A0A927H0G7_9BACL</name>
<gene>
    <name evidence="5" type="ORF">IDH45_16835</name>
</gene>
<evidence type="ECO:0000256" key="2">
    <source>
        <dbReference type="SAM" id="MobiDB-lite"/>
    </source>
</evidence>
<sequence length="489" mass="54259">MKRRTMNSLLLAAVACMVALWIAFWWYSGQRVVPPGVRLGDLPIGGMPERQFRLELQSRLANLYGETVRLGPGENPEGSHPFNWGQLGLSVREEELSKWADYWFGGSRLETIKRRWQMRGSVLPVHLELSETALREALSKVWPAPMNPVTRNAVRRITADDRVEYVPEQRAAAVDVPELVKRLTDLAYSRFNDRALTEEGNADPPPFVVLPMKEAVPEMTLDRLQAQGIDRKIAEYSTTSPGSAAGRNHNIRVTAGTIHDKLLAPGEQFDYGAIIRETEKTHGFQEAPVIYNGKLVPGIGGGICQVSTTLYNAVLRAGLKVNERRNHTLPISYAPLGLDATFASGYINFVFTNSSDQYLLIRTETDESRVTVKLFGRLPENVTYDVESHVIQTLEPPVQYVHNPTLPLGGQTLLQQGKPGFVVETYRIRKENGAETGREKLSKDTYQPQTTLVAINNGEARPEEKNGPPGGGKPIVEDGVSGPVFPKGR</sequence>
<feature type="transmembrane region" description="Helical" evidence="3">
    <location>
        <begin position="9"/>
        <end position="27"/>
    </location>
</feature>
<feature type="compositionally biased region" description="Polar residues" evidence="2">
    <location>
        <begin position="444"/>
        <end position="454"/>
    </location>
</feature>
<dbReference type="EMBL" id="JACXJA010000021">
    <property type="protein sequence ID" value="MBD2863660.1"/>
    <property type="molecule type" value="Genomic_DNA"/>
</dbReference>
<keyword evidence="3" id="KW-1133">Transmembrane helix</keyword>
<comment type="caution">
    <text evidence="5">The sequence shown here is derived from an EMBL/GenBank/DDBJ whole genome shotgun (WGS) entry which is preliminary data.</text>
</comment>